<dbReference type="Pfam" id="PF12854">
    <property type="entry name" value="PPR_1"/>
    <property type="match status" value="1"/>
</dbReference>
<organism evidence="3 4">
    <name type="scientific">Spinacia oleracea</name>
    <name type="common">Spinach</name>
    <dbReference type="NCBI Taxonomy" id="3562"/>
    <lineage>
        <taxon>Eukaryota</taxon>
        <taxon>Viridiplantae</taxon>
        <taxon>Streptophyta</taxon>
        <taxon>Embryophyta</taxon>
        <taxon>Tracheophyta</taxon>
        <taxon>Spermatophyta</taxon>
        <taxon>Magnoliopsida</taxon>
        <taxon>eudicotyledons</taxon>
        <taxon>Gunneridae</taxon>
        <taxon>Pentapetalae</taxon>
        <taxon>Caryophyllales</taxon>
        <taxon>Chenopodiaceae</taxon>
        <taxon>Chenopodioideae</taxon>
        <taxon>Anserineae</taxon>
        <taxon>Spinacia</taxon>
    </lineage>
</organism>
<feature type="repeat" description="PPR" evidence="2">
    <location>
        <begin position="406"/>
        <end position="440"/>
    </location>
</feature>
<dbReference type="KEGG" id="soe:110775095"/>
<dbReference type="PROSITE" id="PS51375">
    <property type="entry name" value="PPR"/>
    <property type="match status" value="4"/>
</dbReference>
<dbReference type="Pfam" id="PF13041">
    <property type="entry name" value="PPR_2"/>
    <property type="match status" value="1"/>
</dbReference>
<protein>
    <submittedName>
        <fullName evidence="4">Pentatricopeptide repeat-containing protein At3g48250, chloroplastic</fullName>
    </submittedName>
</protein>
<name>A0A9R0HR46_SPIOL</name>
<dbReference type="InterPro" id="IPR044578">
    <property type="entry name" value="BIR6-like"/>
</dbReference>
<evidence type="ECO:0000313" key="3">
    <source>
        <dbReference type="Proteomes" id="UP000813463"/>
    </source>
</evidence>
<feature type="repeat" description="PPR" evidence="2">
    <location>
        <begin position="512"/>
        <end position="546"/>
    </location>
</feature>
<evidence type="ECO:0000256" key="1">
    <source>
        <dbReference type="ARBA" id="ARBA00022737"/>
    </source>
</evidence>
<feature type="repeat" description="PPR" evidence="2">
    <location>
        <begin position="441"/>
        <end position="475"/>
    </location>
</feature>
<dbReference type="GO" id="GO:0003729">
    <property type="term" value="F:mRNA binding"/>
    <property type="evidence" value="ECO:0000318"/>
    <property type="project" value="GO_Central"/>
</dbReference>
<dbReference type="Proteomes" id="UP000813463">
    <property type="component" value="Chromosome 5"/>
</dbReference>
<sequence length="629" mass="72444">MNRAKLIRLSARLINSLSSTRQPGLHSLRLNQVTNFSYLAQSPPFPFAKPTHSSLISSNSHQNVYFTTKSESMFELILSKDDWSVEIENELKKLNPNVNHESVVYVLKKLNQNPKKSMDFYKWVRDKKKFETRYVPCTLLLKTLACREFMEDFWAVASEMKGKGLCIDYQIYVAVNGALEREKMAKEAAEWTKFYDSMWKENGQNDVVKNVVKVIMGSEWSEEVESKLKRLNFPLSENVVFRVIWGLKEKPLNALKFFNWVVSCRKYEHSSVTYSRMARVLSLGGLMGEFWDLVTRMRSEGHEIDGYVKLARCLNNGDAVNLFELIMDGPYKLSEKDCIWLLKILAHDTNPDIDLVNRVVNKYVEVGNTHNKATYDCIHRSLCKTGRFDEAKKIVDKMRKAGFKPDNITYSQEVFGLCKLRRFEDANLVLNQMEDEGCVPDIKTWTILIQGYCAAGKMDEALTCFAQVPDKNLDPDADMLEVLINGFISHDKLLGAYKFLVEMVRKACLKPWQATYKLMIEKLVQNGEIDKAYYLLSMMKEQEYPPYPEPFVEYISKSGTVQDAKKLLAAVPMKGSTPSIEAYVNIITSFFNKGRHSEAKDLLYVSPPKVRRQKKIQKLFGFEPPKQLS</sequence>
<dbReference type="InterPro" id="IPR011990">
    <property type="entry name" value="TPR-like_helical_dom_sf"/>
</dbReference>
<dbReference type="InterPro" id="IPR002885">
    <property type="entry name" value="PPR_rpt"/>
</dbReference>
<dbReference type="GO" id="GO:0005739">
    <property type="term" value="C:mitochondrion"/>
    <property type="evidence" value="ECO:0000318"/>
    <property type="project" value="GO_Central"/>
</dbReference>
<accession>A0A9R0HR46</accession>
<dbReference type="PANTHER" id="PTHR47003:SF2">
    <property type="entry name" value="OS01G0970900 PROTEIN"/>
    <property type="match status" value="1"/>
</dbReference>
<dbReference type="GeneID" id="110775095"/>
<keyword evidence="3" id="KW-1185">Reference proteome</keyword>
<dbReference type="GO" id="GO:0008380">
    <property type="term" value="P:RNA splicing"/>
    <property type="evidence" value="ECO:0000318"/>
    <property type="project" value="GO_Central"/>
</dbReference>
<evidence type="ECO:0000313" key="4">
    <source>
        <dbReference type="RefSeq" id="XP_021835393.2"/>
    </source>
</evidence>
<reference evidence="4" key="2">
    <citation type="submission" date="2025-08" db="UniProtKB">
        <authorList>
            <consortium name="RefSeq"/>
        </authorList>
    </citation>
    <scope>IDENTIFICATION</scope>
    <source>
        <tissue evidence="4">Leaf</tissue>
    </source>
</reference>
<dbReference type="Gene3D" id="1.25.40.10">
    <property type="entry name" value="Tetratricopeptide repeat domain"/>
    <property type="match status" value="2"/>
</dbReference>
<dbReference type="Pfam" id="PF01535">
    <property type="entry name" value="PPR"/>
    <property type="match status" value="2"/>
</dbReference>
<evidence type="ECO:0000256" key="2">
    <source>
        <dbReference type="PROSITE-ProRule" id="PRU00708"/>
    </source>
</evidence>
<dbReference type="PANTHER" id="PTHR47003">
    <property type="entry name" value="OS01G0970900 PROTEIN"/>
    <property type="match status" value="1"/>
</dbReference>
<gene>
    <name evidence="4" type="primary">LOC110775095</name>
</gene>
<dbReference type="AlphaFoldDB" id="A0A9R0HR46"/>
<keyword evidence="1" id="KW-0677">Repeat</keyword>
<feature type="repeat" description="PPR" evidence="2">
    <location>
        <begin position="371"/>
        <end position="405"/>
    </location>
</feature>
<proteinExistence type="predicted"/>
<dbReference type="RefSeq" id="XP_021835393.2">
    <property type="nucleotide sequence ID" value="XM_021979701.2"/>
</dbReference>
<reference evidence="3" key="1">
    <citation type="journal article" date="2021" name="Nat. Commun.">
        <title>Genomic analyses provide insights into spinach domestication and the genetic basis of agronomic traits.</title>
        <authorList>
            <person name="Cai X."/>
            <person name="Sun X."/>
            <person name="Xu C."/>
            <person name="Sun H."/>
            <person name="Wang X."/>
            <person name="Ge C."/>
            <person name="Zhang Z."/>
            <person name="Wang Q."/>
            <person name="Fei Z."/>
            <person name="Jiao C."/>
            <person name="Wang Q."/>
        </authorList>
    </citation>
    <scope>NUCLEOTIDE SEQUENCE [LARGE SCALE GENOMIC DNA]</scope>
    <source>
        <strain evidence="3">cv. Varoflay</strain>
    </source>
</reference>
<dbReference type="NCBIfam" id="TIGR00756">
    <property type="entry name" value="PPR"/>
    <property type="match status" value="4"/>
</dbReference>